<reference evidence="2" key="1">
    <citation type="journal article" date="2020" name="Stud. Mycol.">
        <title>101 Dothideomycetes genomes: a test case for predicting lifestyles and emergence of pathogens.</title>
        <authorList>
            <person name="Haridas S."/>
            <person name="Albert R."/>
            <person name="Binder M."/>
            <person name="Bloem J."/>
            <person name="Labutti K."/>
            <person name="Salamov A."/>
            <person name="Andreopoulos B."/>
            <person name="Baker S."/>
            <person name="Barry K."/>
            <person name="Bills G."/>
            <person name="Bluhm B."/>
            <person name="Cannon C."/>
            <person name="Castanera R."/>
            <person name="Culley D."/>
            <person name="Daum C."/>
            <person name="Ezra D."/>
            <person name="Gonzalez J."/>
            <person name="Henrissat B."/>
            <person name="Kuo A."/>
            <person name="Liang C."/>
            <person name="Lipzen A."/>
            <person name="Lutzoni F."/>
            <person name="Magnuson J."/>
            <person name="Mondo S."/>
            <person name="Nolan M."/>
            <person name="Ohm R."/>
            <person name="Pangilinan J."/>
            <person name="Park H.-J."/>
            <person name="Ramirez L."/>
            <person name="Alfaro M."/>
            <person name="Sun H."/>
            <person name="Tritt A."/>
            <person name="Yoshinaga Y."/>
            <person name="Zwiers L.-H."/>
            <person name="Turgeon B."/>
            <person name="Goodwin S."/>
            <person name="Spatafora J."/>
            <person name="Crous P."/>
            <person name="Grigoriev I."/>
        </authorList>
    </citation>
    <scope>NUCLEOTIDE SEQUENCE</scope>
    <source>
        <strain evidence="2">CBS 113818</strain>
    </source>
</reference>
<dbReference type="AlphaFoldDB" id="A0A6A6ZQK7"/>
<evidence type="ECO:0000313" key="3">
    <source>
        <dbReference type="Proteomes" id="UP000799424"/>
    </source>
</evidence>
<keyword evidence="3" id="KW-1185">Reference proteome</keyword>
<dbReference type="Proteomes" id="UP000799424">
    <property type="component" value="Unassembled WGS sequence"/>
</dbReference>
<accession>A0A6A6ZQK7</accession>
<evidence type="ECO:0008006" key="4">
    <source>
        <dbReference type="Google" id="ProtNLM"/>
    </source>
</evidence>
<feature type="chain" id="PRO_5025352393" description="Transmembrane protein" evidence="1">
    <location>
        <begin position="42"/>
        <end position="241"/>
    </location>
</feature>
<gene>
    <name evidence="2" type="ORF">CC86DRAFT_409304</name>
</gene>
<name>A0A6A6ZQK7_9PLEO</name>
<evidence type="ECO:0000313" key="2">
    <source>
        <dbReference type="EMBL" id="KAF2823391.1"/>
    </source>
</evidence>
<dbReference type="OrthoDB" id="3798921at2759"/>
<dbReference type="EMBL" id="MU006232">
    <property type="protein sequence ID" value="KAF2823391.1"/>
    <property type="molecule type" value="Genomic_DNA"/>
</dbReference>
<sequence length="241" mass="26302">MATSKPQMQQSNNSPKVNPPGLSAFIALIFGFLLLLQGAHASSDVHEQSPDRQWAALRIRDVSDRVFTFAQNFGEDLAAQADTKGHNGETFAHNLVADVISSVCDKYFSGTESGDFAPTIVQDCIKSIYGQERLSESGSQFLAVFGASLLCGYVVSEAYPVAQQFSPSGCESLKDIVRLSASSRLSDASKTATPVPLQFFQSYMSNSPAAISPHSTQLQQYRFRRRFPPLLPSMCSQQSHH</sequence>
<proteinExistence type="predicted"/>
<feature type="signal peptide" evidence="1">
    <location>
        <begin position="1"/>
        <end position="41"/>
    </location>
</feature>
<keyword evidence="1" id="KW-0732">Signal</keyword>
<protein>
    <recommendedName>
        <fullName evidence="4">Transmembrane protein</fullName>
    </recommendedName>
</protein>
<evidence type="ECO:0000256" key="1">
    <source>
        <dbReference type="SAM" id="SignalP"/>
    </source>
</evidence>
<organism evidence="2 3">
    <name type="scientific">Ophiobolus disseminans</name>
    <dbReference type="NCBI Taxonomy" id="1469910"/>
    <lineage>
        <taxon>Eukaryota</taxon>
        <taxon>Fungi</taxon>
        <taxon>Dikarya</taxon>
        <taxon>Ascomycota</taxon>
        <taxon>Pezizomycotina</taxon>
        <taxon>Dothideomycetes</taxon>
        <taxon>Pleosporomycetidae</taxon>
        <taxon>Pleosporales</taxon>
        <taxon>Pleosporineae</taxon>
        <taxon>Phaeosphaeriaceae</taxon>
        <taxon>Ophiobolus</taxon>
    </lineage>
</organism>